<reference evidence="2 3" key="1">
    <citation type="submission" date="2019-07" db="EMBL/GenBank/DDBJ databases">
        <title>Annotation for the trematode Paragonimus westermani.</title>
        <authorList>
            <person name="Choi Y.-J."/>
        </authorList>
    </citation>
    <scope>NUCLEOTIDE SEQUENCE [LARGE SCALE GENOMIC DNA]</scope>
    <source>
        <strain evidence="2">180907_Pwestermani</strain>
    </source>
</reference>
<feature type="region of interest" description="Disordered" evidence="1">
    <location>
        <begin position="1"/>
        <end position="35"/>
    </location>
</feature>
<gene>
    <name evidence="2" type="ORF">P879_07990</name>
</gene>
<organism evidence="2 3">
    <name type="scientific">Paragonimus westermani</name>
    <dbReference type="NCBI Taxonomy" id="34504"/>
    <lineage>
        <taxon>Eukaryota</taxon>
        <taxon>Metazoa</taxon>
        <taxon>Spiralia</taxon>
        <taxon>Lophotrochozoa</taxon>
        <taxon>Platyhelminthes</taxon>
        <taxon>Trematoda</taxon>
        <taxon>Digenea</taxon>
        <taxon>Plagiorchiida</taxon>
        <taxon>Troglotremata</taxon>
        <taxon>Troglotrematidae</taxon>
        <taxon>Paragonimus</taxon>
    </lineage>
</organism>
<evidence type="ECO:0000256" key="1">
    <source>
        <dbReference type="SAM" id="MobiDB-lite"/>
    </source>
</evidence>
<name>A0A8T0DGD4_9TREM</name>
<feature type="compositionally biased region" description="Basic and acidic residues" evidence="1">
    <location>
        <begin position="1"/>
        <end position="21"/>
    </location>
</feature>
<evidence type="ECO:0000313" key="2">
    <source>
        <dbReference type="EMBL" id="KAF8565817.1"/>
    </source>
</evidence>
<protein>
    <submittedName>
        <fullName evidence="2">Uncharacterized protein</fullName>
    </submittedName>
</protein>
<evidence type="ECO:0000313" key="3">
    <source>
        <dbReference type="Proteomes" id="UP000699462"/>
    </source>
</evidence>
<sequence length="185" mass="20125">MSNRSRNREAAAEIRPSDPHRLSPVNNRTHVNNDPICATPTAPQAFAKRFQQCPQLIRTSKAVATVTSNSVHRVGTKGLLRFTGPRSSAYEKLKLAKAEFESLLYRKSSALPIVFGPLFSTPLLKYQDSANCPTAETFSKIVSNCAHHEIPTAAEVVLITTAVTALVLLEFSLAPFGTTGSAQKF</sequence>
<proteinExistence type="predicted"/>
<dbReference type="AlphaFoldDB" id="A0A8T0DGD4"/>
<dbReference type="Proteomes" id="UP000699462">
    <property type="component" value="Unassembled WGS sequence"/>
</dbReference>
<dbReference type="EMBL" id="JTDF01006056">
    <property type="protein sequence ID" value="KAF8565817.1"/>
    <property type="molecule type" value="Genomic_DNA"/>
</dbReference>
<keyword evidence="3" id="KW-1185">Reference proteome</keyword>
<comment type="caution">
    <text evidence="2">The sequence shown here is derived from an EMBL/GenBank/DDBJ whole genome shotgun (WGS) entry which is preliminary data.</text>
</comment>
<accession>A0A8T0DGD4</accession>